<accession>A0A481ZCY9</accession>
<name>A0A481ZCY9_9VIRU</name>
<organism evidence="2">
    <name type="scientific">Pithovirus LCPAC406</name>
    <dbReference type="NCBI Taxonomy" id="2506599"/>
    <lineage>
        <taxon>Viruses</taxon>
        <taxon>Pithoviruses</taxon>
    </lineage>
</organism>
<dbReference type="InterPro" id="IPR036047">
    <property type="entry name" value="F-box-like_dom_sf"/>
</dbReference>
<sequence length="246" mass="28672">MSSVNEILEKLHFRVQDLNVLPSEQLRDILLILNVKEILKLCEVNQKFNSVCDEELFWRIKVLNDYGIKKRYGNTWKETAIVMDKVNMINLGRTWSDGRTYREILDDTLRDGDDADDILDLQYKYILHLMNSENNEDDAKFIQIELNDEKSLQDFADEFLGKPYTADEIDDILLANSKEMKIIYASVLTYKGMTPCKYLPGNTIGNSVTTGTALQSYEFLRKMIDPVLYVMQFSSFSRDRLNLVEY</sequence>
<feature type="domain" description="F-box" evidence="1">
    <location>
        <begin position="15"/>
        <end position="61"/>
    </location>
</feature>
<gene>
    <name evidence="2" type="ORF">LCPAC406_00820</name>
</gene>
<evidence type="ECO:0000259" key="1">
    <source>
        <dbReference type="PROSITE" id="PS50181"/>
    </source>
</evidence>
<dbReference type="PROSITE" id="PS50181">
    <property type="entry name" value="FBOX"/>
    <property type="match status" value="1"/>
</dbReference>
<proteinExistence type="predicted"/>
<evidence type="ECO:0000313" key="2">
    <source>
        <dbReference type="EMBL" id="QBK93768.1"/>
    </source>
</evidence>
<protein>
    <submittedName>
        <fullName evidence="2">F-box-like family protein</fullName>
    </submittedName>
</protein>
<dbReference type="InterPro" id="IPR001810">
    <property type="entry name" value="F-box_dom"/>
</dbReference>
<reference evidence="2" key="1">
    <citation type="journal article" date="2019" name="MBio">
        <title>Virus Genomes from Deep Sea Sediments Expand the Ocean Megavirome and Support Independent Origins of Viral Gigantism.</title>
        <authorList>
            <person name="Backstrom D."/>
            <person name="Yutin N."/>
            <person name="Jorgensen S.L."/>
            <person name="Dharamshi J."/>
            <person name="Homa F."/>
            <person name="Zaremba-Niedwiedzka K."/>
            <person name="Spang A."/>
            <person name="Wolf Y.I."/>
            <person name="Koonin E.V."/>
            <person name="Ettema T.J."/>
        </authorList>
    </citation>
    <scope>NUCLEOTIDE SEQUENCE</scope>
</reference>
<dbReference type="Gene3D" id="1.20.1280.50">
    <property type="match status" value="1"/>
</dbReference>
<dbReference type="EMBL" id="MK500605">
    <property type="protein sequence ID" value="QBK93768.1"/>
    <property type="molecule type" value="Genomic_DNA"/>
</dbReference>
<dbReference type="SUPFAM" id="SSF81383">
    <property type="entry name" value="F-box domain"/>
    <property type="match status" value="1"/>
</dbReference>